<dbReference type="InterPro" id="IPR057670">
    <property type="entry name" value="SH3_retrovirus"/>
</dbReference>
<feature type="region of interest" description="Disordered" evidence="1">
    <location>
        <begin position="89"/>
        <end position="111"/>
    </location>
</feature>
<feature type="domain" description="Retroviral polymerase SH3-like" evidence="2">
    <location>
        <begin position="6"/>
        <end position="67"/>
    </location>
</feature>
<accession>A0A9Q3GY54</accession>
<protein>
    <recommendedName>
        <fullName evidence="2">Retroviral polymerase SH3-like domain-containing protein</fullName>
    </recommendedName>
</protein>
<gene>
    <name evidence="3" type="ORF">O181_023956</name>
</gene>
<evidence type="ECO:0000256" key="1">
    <source>
        <dbReference type="SAM" id="MobiDB-lite"/>
    </source>
</evidence>
<dbReference type="OrthoDB" id="3261476at2759"/>
<evidence type="ECO:0000313" key="4">
    <source>
        <dbReference type="Proteomes" id="UP000765509"/>
    </source>
</evidence>
<organism evidence="3 4">
    <name type="scientific">Austropuccinia psidii MF-1</name>
    <dbReference type="NCBI Taxonomy" id="1389203"/>
    <lineage>
        <taxon>Eukaryota</taxon>
        <taxon>Fungi</taxon>
        <taxon>Dikarya</taxon>
        <taxon>Basidiomycota</taxon>
        <taxon>Pucciniomycotina</taxon>
        <taxon>Pucciniomycetes</taxon>
        <taxon>Pucciniales</taxon>
        <taxon>Sphaerophragmiaceae</taxon>
        <taxon>Austropuccinia</taxon>
    </lineage>
</organism>
<evidence type="ECO:0000259" key="2">
    <source>
        <dbReference type="Pfam" id="PF25597"/>
    </source>
</evidence>
<feature type="compositionally biased region" description="Polar residues" evidence="1">
    <location>
        <begin position="91"/>
        <end position="106"/>
    </location>
</feature>
<keyword evidence="4" id="KW-1185">Reference proteome</keyword>
<dbReference type="Proteomes" id="UP000765509">
    <property type="component" value="Unassembled WGS sequence"/>
</dbReference>
<comment type="caution">
    <text evidence="3">The sequence shown here is derived from an EMBL/GenBank/DDBJ whole genome shotgun (WGS) entry which is preliminary data.</text>
</comment>
<dbReference type="Pfam" id="PF25597">
    <property type="entry name" value="SH3_retrovirus"/>
    <property type="match status" value="1"/>
</dbReference>
<dbReference type="AlphaFoldDB" id="A0A9Q3GY54"/>
<reference evidence="3" key="1">
    <citation type="submission" date="2021-03" db="EMBL/GenBank/DDBJ databases">
        <title>Draft genome sequence of rust myrtle Austropuccinia psidii MF-1, a brazilian biotype.</title>
        <authorList>
            <person name="Quecine M.C."/>
            <person name="Pachon D.M.R."/>
            <person name="Bonatelli M.L."/>
            <person name="Correr F.H."/>
            <person name="Franceschini L.M."/>
            <person name="Leite T.F."/>
            <person name="Margarido G.R.A."/>
            <person name="Almeida C.A."/>
            <person name="Ferrarezi J.A."/>
            <person name="Labate C.A."/>
        </authorList>
    </citation>
    <scope>NUCLEOTIDE SEQUENCE</scope>
    <source>
        <strain evidence="3">MF-1</strain>
    </source>
</reference>
<dbReference type="EMBL" id="AVOT02007592">
    <property type="protein sequence ID" value="MBW0484241.1"/>
    <property type="molecule type" value="Genomic_DNA"/>
</dbReference>
<evidence type="ECO:0000313" key="3">
    <source>
        <dbReference type="EMBL" id="MBW0484241.1"/>
    </source>
</evidence>
<proteinExistence type="predicted"/>
<name>A0A9Q3GY54_9BASI</name>
<sequence>MHFEFKAWLKIPKHQISNKLGSKAWDGIFLGYENEASNYQILRTSDQKIVISKHVLFNKEKFPSLISQEQNIDEVCNLFPGLIQDMEKNLPDNTDINENSPSIKTSSSEDENEDIFIDELKQQPQRIRVIGPRHSTLISSEINSENILLFS</sequence>